<dbReference type="PANTHER" id="PTHR43986:SF10">
    <property type="entry name" value="ELONGATION FACTOR EEF-1B GAMMA SUBUNIT, PUTATIVE (AFU_ORTHOLOGUE AFUA_1G17120)-RELATED"/>
    <property type="match status" value="1"/>
</dbReference>
<dbReference type="InterPro" id="IPR001662">
    <property type="entry name" value="EF1B_G_C"/>
</dbReference>
<evidence type="ECO:0000259" key="7">
    <source>
        <dbReference type="PROSITE" id="PS50405"/>
    </source>
</evidence>
<protein>
    <recommendedName>
        <fullName evidence="10">GST N-terminal domain-containing protein</fullName>
    </recommendedName>
</protein>
<dbReference type="CDD" id="cd03181">
    <property type="entry name" value="GST_C_EF1Bgamma_like"/>
    <property type="match status" value="1"/>
</dbReference>
<dbReference type="SMART" id="SM01183">
    <property type="entry name" value="EF1G"/>
    <property type="match status" value="1"/>
</dbReference>
<evidence type="ECO:0000256" key="3">
    <source>
        <dbReference type="PROSITE-ProRule" id="PRU00519"/>
    </source>
</evidence>
<dbReference type="Gene3D" id="3.40.30.10">
    <property type="entry name" value="Glutaredoxin"/>
    <property type="match status" value="1"/>
</dbReference>
<evidence type="ECO:0000256" key="1">
    <source>
        <dbReference type="ARBA" id="ARBA00022768"/>
    </source>
</evidence>
<dbReference type="Gene3D" id="1.20.1050.10">
    <property type="match status" value="1"/>
</dbReference>
<evidence type="ECO:0000259" key="5">
    <source>
        <dbReference type="PROSITE" id="PS50040"/>
    </source>
</evidence>
<dbReference type="PROSITE" id="PS50405">
    <property type="entry name" value="GST_CTER"/>
    <property type="match status" value="1"/>
</dbReference>
<dbReference type="STRING" id="1051891.A0A0C3QRN5"/>
<dbReference type="HOGENOM" id="CLU_011226_3_0_1"/>
<dbReference type="InterPro" id="IPR036282">
    <property type="entry name" value="Glutathione-S-Trfase_C_sf"/>
</dbReference>
<dbReference type="AlphaFoldDB" id="A0A0C3QRN5"/>
<dbReference type="Pfam" id="PF00043">
    <property type="entry name" value="GST_C"/>
    <property type="match status" value="1"/>
</dbReference>
<sequence length="370" mass="40952">MSAGKLHTVAGQPTGNRIKAVAAFGGVQIESDESWEFGVTNKSPEWLAKFPYGKIPAFECASGLNLYETIAIARYIASLSKNSLLGTTPEEAAQVDQWVSFGDTELFANGSFVRYMLNGKYPYSKPIDNYYRERNARSLKCLESHLANRTYLVSERITLADISVASVLKVQFSWLVDTAERAALPNTVRFFETVSNQPAIKAVWGDSVYVDKAPQYCKFKYNEELTLTFMSSNQIGGFFNRLEASRKYLFGSMGVLGEPNNSVIAGCFICRGPEYKPVLDVAPDWESYDFEPVNLENEADKAYFEAALAWDLEIDGKKWADGKNTLALGRELSHSGCAFGGTVSSLLLSGADMYYINGPRHAVGISRKKP</sequence>
<reference evidence="9" key="2">
    <citation type="submission" date="2015-01" db="EMBL/GenBank/DDBJ databases">
        <title>Evolutionary Origins and Diversification of the Mycorrhizal Mutualists.</title>
        <authorList>
            <consortium name="DOE Joint Genome Institute"/>
            <consortium name="Mycorrhizal Genomics Consortium"/>
            <person name="Kohler A."/>
            <person name="Kuo A."/>
            <person name="Nagy L.G."/>
            <person name="Floudas D."/>
            <person name="Copeland A."/>
            <person name="Barry K.W."/>
            <person name="Cichocki N."/>
            <person name="Veneault-Fourrey C."/>
            <person name="LaButti K."/>
            <person name="Lindquist E.A."/>
            <person name="Lipzen A."/>
            <person name="Lundell T."/>
            <person name="Morin E."/>
            <person name="Murat C."/>
            <person name="Riley R."/>
            <person name="Ohm R."/>
            <person name="Sun H."/>
            <person name="Tunlid A."/>
            <person name="Henrissat B."/>
            <person name="Grigoriev I.V."/>
            <person name="Hibbett D.S."/>
            <person name="Martin F."/>
        </authorList>
    </citation>
    <scope>NUCLEOTIDE SEQUENCE [LARGE SCALE GENOMIC DNA]</scope>
    <source>
        <strain evidence="9">MUT 4182</strain>
    </source>
</reference>
<evidence type="ECO:0000313" key="8">
    <source>
        <dbReference type="EMBL" id="KIO30484.1"/>
    </source>
</evidence>
<name>A0A0C3QRN5_9AGAM</name>
<dbReference type="SFLD" id="SFLDG00358">
    <property type="entry name" value="Main_(cytGST)"/>
    <property type="match status" value="1"/>
</dbReference>
<proteinExistence type="inferred from homology"/>
<dbReference type="PANTHER" id="PTHR43986">
    <property type="entry name" value="ELONGATION FACTOR 1-GAMMA"/>
    <property type="match status" value="1"/>
</dbReference>
<comment type="similarity">
    <text evidence="4">Belongs to the GST superfamily.</text>
</comment>
<dbReference type="Pfam" id="PF00647">
    <property type="entry name" value="EF1G"/>
    <property type="match status" value="1"/>
</dbReference>
<dbReference type="EMBL" id="KN822972">
    <property type="protein sequence ID" value="KIO30484.1"/>
    <property type="molecule type" value="Genomic_DNA"/>
</dbReference>
<dbReference type="InterPro" id="IPR050802">
    <property type="entry name" value="EF-GSTs"/>
</dbReference>
<feature type="domain" description="EF-1-gamma C-terminal" evidence="5">
    <location>
        <begin position="216"/>
        <end position="326"/>
    </location>
</feature>
<reference evidence="8 9" key="1">
    <citation type="submission" date="2014-04" db="EMBL/GenBank/DDBJ databases">
        <authorList>
            <consortium name="DOE Joint Genome Institute"/>
            <person name="Kuo A."/>
            <person name="Girlanda M."/>
            <person name="Perotto S."/>
            <person name="Kohler A."/>
            <person name="Nagy L.G."/>
            <person name="Floudas D."/>
            <person name="Copeland A."/>
            <person name="Barry K.W."/>
            <person name="Cichocki N."/>
            <person name="Veneault-Fourrey C."/>
            <person name="LaButti K."/>
            <person name="Lindquist E.A."/>
            <person name="Lipzen A."/>
            <person name="Lundell T."/>
            <person name="Morin E."/>
            <person name="Murat C."/>
            <person name="Sun H."/>
            <person name="Tunlid A."/>
            <person name="Henrissat B."/>
            <person name="Grigoriev I.V."/>
            <person name="Hibbett D.S."/>
            <person name="Martin F."/>
            <person name="Nordberg H.P."/>
            <person name="Cantor M.N."/>
            <person name="Hua S.X."/>
        </authorList>
    </citation>
    <scope>NUCLEOTIDE SEQUENCE [LARGE SCALE GENOMIC DNA]</scope>
    <source>
        <strain evidence="8 9">MUT 4182</strain>
    </source>
</reference>
<keyword evidence="9" id="KW-1185">Reference proteome</keyword>
<dbReference type="SUPFAM" id="SSF52833">
    <property type="entry name" value="Thioredoxin-like"/>
    <property type="match status" value="1"/>
</dbReference>
<dbReference type="OrthoDB" id="249703at2759"/>
<dbReference type="InterPro" id="IPR040079">
    <property type="entry name" value="Glutathione_S-Trfase"/>
</dbReference>
<dbReference type="CDD" id="cd03044">
    <property type="entry name" value="GST_N_EF1Bgamma"/>
    <property type="match status" value="1"/>
</dbReference>
<dbReference type="FunFam" id="1.20.1050.10:FF:000006">
    <property type="entry name" value="Elongation factor 1 gamma"/>
    <property type="match status" value="1"/>
</dbReference>
<dbReference type="InterPro" id="IPR036249">
    <property type="entry name" value="Thioredoxin-like_sf"/>
</dbReference>
<dbReference type="PROSITE" id="PS50040">
    <property type="entry name" value="EF1G_C"/>
    <property type="match status" value="1"/>
</dbReference>
<organism evidence="8 9">
    <name type="scientific">Tulasnella calospora MUT 4182</name>
    <dbReference type="NCBI Taxonomy" id="1051891"/>
    <lineage>
        <taxon>Eukaryota</taxon>
        <taxon>Fungi</taxon>
        <taxon>Dikarya</taxon>
        <taxon>Basidiomycota</taxon>
        <taxon>Agaricomycotina</taxon>
        <taxon>Agaricomycetes</taxon>
        <taxon>Cantharellales</taxon>
        <taxon>Tulasnellaceae</taxon>
        <taxon>Tulasnella</taxon>
    </lineage>
</organism>
<dbReference type="GO" id="GO:0003746">
    <property type="term" value="F:translation elongation factor activity"/>
    <property type="evidence" value="ECO:0007669"/>
    <property type="project" value="UniProtKB-UniRule"/>
</dbReference>
<dbReference type="InterPro" id="IPR036433">
    <property type="entry name" value="EF1B_G_C_sf"/>
</dbReference>
<dbReference type="GO" id="GO:0005634">
    <property type="term" value="C:nucleus"/>
    <property type="evidence" value="ECO:0007669"/>
    <property type="project" value="TreeGrafter"/>
</dbReference>
<gene>
    <name evidence="8" type="ORF">M407DRAFT_5667</name>
</gene>
<dbReference type="GO" id="GO:0005737">
    <property type="term" value="C:cytoplasm"/>
    <property type="evidence" value="ECO:0007669"/>
    <property type="project" value="TreeGrafter"/>
</dbReference>
<dbReference type="PROSITE" id="PS50404">
    <property type="entry name" value="GST_NTER"/>
    <property type="match status" value="1"/>
</dbReference>
<dbReference type="Gene3D" id="3.30.70.1010">
    <property type="entry name" value="Translation elongation factor EF1B, gamma chain, conserved domain"/>
    <property type="match status" value="1"/>
</dbReference>
<evidence type="ECO:0000259" key="6">
    <source>
        <dbReference type="PROSITE" id="PS50404"/>
    </source>
</evidence>
<dbReference type="SFLD" id="SFLDS00019">
    <property type="entry name" value="Glutathione_Transferase_(cytos"/>
    <property type="match status" value="1"/>
</dbReference>
<evidence type="ECO:0000256" key="2">
    <source>
        <dbReference type="ARBA" id="ARBA00022917"/>
    </source>
</evidence>
<dbReference type="InterPro" id="IPR004045">
    <property type="entry name" value="Glutathione_S-Trfase_N"/>
</dbReference>
<feature type="domain" description="GST C-terminal" evidence="7">
    <location>
        <begin position="88"/>
        <end position="216"/>
    </location>
</feature>
<keyword evidence="1 3" id="KW-0251">Elongation factor</keyword>
<accession>A0A0C3QRN5</accession>
<dbReference type="SUPFAM" id="SSF89942">
    <property type="entry name" value="eEF1-gamma domain"/>
    <property type="match status" value="1"/>
</dbReference>
<evidence type="ECO:0000256" key="4">
    <source>
        <dbReference type="RuleBase" id="RU003494"/>
    </source>
</evidence>
<keyword evidence="2 3" id="KW-0648">Protein biosynthesis</keyword>
<dbReference type="Proteomes" id="UP000054248">
    <property type="component" value="Unassembled WGS sequence"/>
</dbReference>
<feature type="domain" description="GST N-terminal" evidence="6">
    <location>
        <begin position="2"/>
        <end position="84"/>
    </location>
</feature>
<dbReference type="InterPro" id="IPR004046">
    <property type="entry name" value="GST_C"/>
</dbReference>
<evidence type="ECO:0000313" key="9">
    <source>
        <dbReference type="Proteomes" id="UP000054248"/>
    </source>
</evidence>
<dbReference type="InterPro" id="IPR010987">
    <property type="entry name" value="Glutathione-S-Trfase_C-like"/>
</dbReference>
<dbReference type="Pfam" id="PF02798">
    <property type="entry name" value="GST_N"/>
    <property type="match status" value="1"/>
</dbReference>
<dbReference type="FunFam" id="3.40.30.10:FF:000142">
    <property type="entry name" value="Elongation factor 1 gamma"/>
    <property type="match status" value="1"/>
</dbReference>
<evidence type="ECO:0008006" key="10">
    <source>
        <dbReference type="Google" id="ProtNLM"/>
    </source>
</evidence>
<dbReference type="SUPFAM" id="SSF47616">
    <property type="entry name" value="GST C-terminal domain-like"/>
    <property type="match status" value="1"/>
</dbReference>